<keyword evidence="4" id="KW-1185">Reference proteome</keyword>
<dbReference type="VEuPathDB" id="ToxoDB:ENH_00067580"/>
<dbReference type="RefSeq" id="XP_013437813.1">
    <property type="nucleotide sequence ID" value="XM_013582359.1"/>
</dbReference>
<evidence type="ECO:0000313" key="4">
    <source>
        <dbReference type="Proteomes" id="UP000030754"/>
    </source>
</evidence>
<dbReference type="GeneID" id="25476892"/>
<keyword evidence="2" id="KW-1133">Transmembrane helix</keyword>
<evidence type="ECO:0008006" key="5">
    <source>
        <dbReference type="Google" id="ProtNLM"/>
    </source>
</evidence>
<feature type="compositionally biased region" description="Low complexity" evidence="1">
    <location>
        <begin position="644"/>
        <end position="657"/>
    </location>
</feature>
<proteinExistence type="predicted"/>
<dbReference type="Proteomes" id="UP000030754">
    <property type="component" value="Unassembled WGS sequence"/>
</dbReference>
<dbReference type="OrthoDB" id="346884at2759"/>
<feature type="transmembrane region" description="Helical" evidence="2">
    <location>
        <begin position="365"/>
        <end position="384"/>
    </location>
</feature>
<feature type="region of interest" description="Disordered" evidence="1">
    <location>
        <begin position="636"/>
        <end position="687"/>
    </location>
</feature>
<dbReference type="EMBL" id="HG725702">
    <property type="protein sequence ID" value="CDJ69346.1"/>
    <property type="molecule type" value="Genomic_DNA"/>
</dbReference>
<feature type="region of interest" description="Disordered" evidence="1">
    <location>
        <begin position="438"/>
        <end position="469"/>
    </location>
</feature>
<reference evidence="3" key="2">
    <citation type="submission" date="2013-10" db="EMBL/GenBank/DDBJ databases">
        <authorList>
            <person name="Aslett M."/>
        </authorList>
    </citation>
    <scope>NUCLEOTIDE SEQUENCE [LARGE SCALE GENOMIC DNA]</scope>
    <source>
        <strain evidence="3">Houghton</strain>
    </source>
</reference>
<sequence length="687" mass="74693">MSTDMEDPKAPLKGSSDGSCASVSREYDCLYQLELRYWSLGTMRKVLRFAACVALAGQLAAAFFCFVASPWAESADKTQKLRRLACVLLTTFSGCCLLCSITAVLVAWVTSCRAQVGNALLFVGTHLKAIVFSSCACAVSAALLKCIGLQSSPLNLAAAVASCSLLLLLLLLQPVPLGKLWAICVAAVLLFLVGTQRLLAALAVDSLPRGWFTFVGYSHLCWLSPLIVAAFLSAMLLLSHYLQLLLATARGGYYIFCPPNPHLHSLDTLAADAVSGKPLSLSPRKPICPPSPDTLVQLLREKLTPRRLGPAMAQQRRTVGAPAVIAERPKALEAQDNATGEEAPLQKRAPTEGAWLVALWLRGPFFIASFGALCVATSLLLFALGADSAAAQHGLAGPAAFQDVKRLLLPQAVRHQQEEHLTRVSFVALEAHESLESDSVHSALRSPQQKQQRQQLPQPKQENTKLPLSVVQLPRKQRRGHFQSKVLQPSHPSSGLLPAASLASSELQLRNPNLYTMAEESFLQLRVNQISSSSKEEQPSSKTAAAFLLLAFVLLLPLIGTSLGEWCEDLFFAHMVLIKRNPWMILPPPALVIQPHQAEAVAATTPKAETDRTNVSDPLLHMARERMRHQSFLGLDAQGEEGKQPQQKQQQGQQQQPLSQEEDGEEKWESEEGQQPQARSPLQTGTS</sequence>
<organism evidence="3 4">
    <name type="scientific">Eimeria necatrix</name>
    <dbReference type="NCBI Taxonomy" id="51315"/>
    <lineage>
        <taxon>Eukaryota</taxon>
        <taxon>Sar</taxon>
        <taxon>Alveolata</taxon>
        <taxon>Apicomplexa</taxon>
        <taxon>Conoidasida</taxon>
        <taxon>Coccidia</taxon>
        <taxon>Eucoccidiorida</taxon>
        <taxon>Eimeriorina</taxon>
        <taxon>Eimeriidae</taxon>
        <taxon>Eimeria</taxon>
    </lineage>
</organism>
<name>U6MZD5_9EIME</name>
<gene>
    <name evidence="3" type="ORF">ENH_00067580</name>
</gene>
<feature type="transmembrane region" description="Helical" evidence="2">
    <location>
        <begin position="154"/>
        <end position="174"/>
    </location>
</feature>
<evidence type="ECO:0000313" key="3">
    <source>
        <dbReference type="EMBL" id="CDJ69346.1"/>
    </source>
</evidence>
<reference evidence="3" key="1">
    <citation type="submission" date="2013-10" db="EMBL/GenBank/DDBJ databases">
        <title>Genomic analysis of the causative agents of coccidiosis in chickens.</title>
        <authorList>
            <person name="Reid A.J."/>
            <person name="Blake D."/>
            <person name="Billington K."/>
            <person name="Browne H."/>
            <person name="Dunn M."/>
            <person name="Hung S."/>
            <person name="Kawahara F."/>
            <person name="Miranda-Saavedra D."/>
            <person name="Mourier T."/>
            <person name="Nagra H."/>
            <person name="Otto T.D."/>
            <person name="Rawlings N."/>
            <person name="Sanchez A."/>
            <person name="Sanders M."/>
            <person name="Subramaniam C."/>
            <person name="Tay Y."/>
            <person name="Dear P."/>
            <person name="Doerig C."/>
            <person name="Gruber A."/>
            <person name="Parkinson J."/>
            <person name="Shirley M."/>
            <person name="Wan K.L."/>
            <person name="Berriman M."/>
            <person name="Tomley F."/>
            <person name="Pain A."/>
        </authorList>
    </citation>
    <scope>NUCLEOTIDE SEQUENCE [LARGE SCALE GENOMIC DNA]</scope>
    <source>
        <strain evidence="3">Houghton</strain>
    </source>
</reference>
<keyword evidence="2" id="KW-0812">Transmembrane</keyword>
<feature type="region of interest" description="Disordered" evidence="1">
    <location>
        <begin position="1"/>
        <end position="21"/>
    </location>
</feature>
<feature type="compositionally biased region" description="Acidic residues" evidence="1">
    <location>
        <begin position="660"/>
        <end position="672"/>
    </location>
</feature>
<feature type="compositionally biased region" description="Basic and acidic residues" evidence="1">
    <location>
        <begin position="1"/>
        <end position="10"/>
    </location>
</feature>
<feature type="transmembrane region" description="Helical" evidence="2">
    <location>
        <begin position="129"/>
        <end position="147"/>
    </location>
</feature>
<evidence type="ECO:0000256" key="1">
    <source>
        <dbReference type="SAM" id="MobiDB-lite"/>
    </source>
</evidence>
<evidence type="ECO:0000256" key="2">
    <source>
        <dbReference type="SAM" id="Phobius"/>
    </source>
</evidence>
<feature type="compositionally biased region" description="Polar residues" evidence="1">
    <location>
        <begin position="673"/>
        <end position="687"/>
    </location>
</feature>
<feature type="compositionally biased region" description="Low complexity" evidence="1">
    <location>
        <begin position="444"/>
        <end position="461"/>
    </location>
</feature>
<protein>
    <recommendedName>
        <fullName evidence="5">Transmembrane protein</fullName>
    </recommendedName>
</protein>
<keyword evidence="2" id="KW-0472">Membrane</keyword>
<feature type="transmembrane region" description="Helical" evidence="2">
    <location>
        <begin position="220"/>
        <end position="242"/>
    </location>
</feature>
<feature type="transmembrane region" description="Helical" evidence="2">
    <location>
        <begin position="84"/>
        <end position="109"/>
    </location>
</feature>
<accession>U6MZD5</accession>
<dbReference type="AlphaFoldDB" id="U6MZD5"/>
<feature type="transmembrane region" description="Helical" evidence="2">
    <location>
        <begin position="180"/>
        <end position="199"/>
    </location>
</feature>
<feature type="transmembrane region" description="Helical" evidence="2">
    <location>
        <begin position="46"/>
        <end position="72"/>
    </location>
</feature>